<proteinExistence type="predicted"/>
<dbReference type="AlphaFoldDB" id="A0A5B0P286"/>
<evidence type="ECO:0000313" key="4">
    <source>
        <dbReference type="Proteomes" id="UP000324748"/>
    </source>
</evidence>
<feature type="domain" description="Myb-like" evidence="2">
    <location>
        <begin position="105"/>
        <end position="169"/>
    </location>
</feature>
<sequence>MPPKASSRTHRAPHLTPGKTVPVPTPRRVALPLPSTQAQPSLPTTVTPVTGQISAPIASLAPEFSQPNLSHVSSQTQADSTQTSESFSQVPDSQLSATHKKVTCRWTDDDDATLVNCLKDEKALHGGTTNGFKPTSWVQVAKALEGSELINGSKAKDKDTCKSRWQALKKLYLSFQTVAKMSGAGWDETSKMVSLPPSVWKELGQNKSPLGRSLSQWEHRSLPLYHDLGGLIEGNIANGILMQSTADSPPETQGDIGNDVDDVNEDTSDQDHDEEMEVVQAPVPAIAPTTKRKRGSGMSPDVLVNELKSMSSTMADAMQAPLPPLVLTQSALPPSVRMQAVVLVQKQDGLQPDQIFDVIDFLSNSSNDAEVFVSLNDTLRPTWLRLKMNW</sequence>
<feature type="region of interest" description="Disordered" evidence="1">
    <location>
        <begin position="1"/>
        <end position="94"/>
    </location>
</feature>
<dbReference type="Proteomes" id="UP000324748">
    <property type="component" value="Unassembled WGS sequence"/>
</dbReference>
<reference evidence="3 4" key="1">
    <citation type="submission" date="2019-05" db="EMBL/GenBank/DDBJ databases">
        <title>Emergence of the Ug99 lineage of the wheat stem rust pathogen through somatic hybridization.</title>
        <authorList>
            <person name="Li F."/>
            <person name="Upadhyaya N.M."/>
            <person name="Sperschneider J."/>
            <person name="Matny O."/>
            <person name="Nguyen-Phuc H."/>
            <person name="Mago R."/>
            <person name="Raley C."/>
            <person name="Miller M.E."/>
            <person name="Silverstein K.A.T."/>
            <person name="Henningsen E."/>
            <person name="Hirsch C.D."/>
            <person name="Visser B."/>
            <person name="Pretorius Z.A."/>
            <person name="Steffenson B.J."/>
            <person name="Schwessinger B."/>
            <person name="Dodds P.N."/>
            <person name="Figueroa M."/>
        </authorList>
    </citation>
    <scope>NUCLEOTIDE SEQUENCE [LARGE SCALE GENOMIC DNA]</scope>
    <source>
        <strain evidence="3">21-0</strain>
    </source>
</reference>
<evidence type="ECO:0000259" key="2">
    <source>
        <dbReference type="PROSITE" id="PS50090"/>
    </source>
</evidence>
<dbReference type="PANTHER" id="PTHR47072:SF4">
    <property type="entry name" value="MYB_SANT-LIKE DOMAIN-CONTAINING PROTEIN"/>
    <property type="match status" value="1"/>
</dbReference>
<evidence type="ECO:0000256" key="1">
    <source>
        <dbReference type="SAM" id="MobiDB-lite"/>
    </source>
</evidence>
<dbReference type="InterPro" id="IPR001005">
    <property type="entry name" value="SANT/Myb"/>
</dbReference>
<dbReference type="EMBL" id="VSWC01000079">
    <property type="protein sequence ID" value="KAA1094972.1"/>
    <property type="molecule type" value="Genomic_DNA"/>
</dbReference>
<comment type="caution">
    <text evidence="3">The sequence shown here is derived from an EMBL/GenBank/DDBJ whole genome shotgun (WGS) entry which is preliminary data.</text>
</comment>
<dbReference type="Pfam" id="PF12776">
    <property type="entry name" value="Myb_DNA-bind_3"/>
    <property type="match status" value="1"/>
</dbReference>
<dbReference type="PANTHER" id="PTHR47072">
    <property type="match status" value="1"/>
</dbReference>
<feature type="region of interest" description="Disordered" evidence="1">
    <location>
        <begin position="243"/>
        <end position="271"/>
    </location>
</feature>
<organism evidence="3 4">
    <name type="scientific">Puccinia graminis f. sp. tritici</name>
    <dbReference type="NCBI Taxonomy" id="56615"/>
    <lineage>
        <taxon>Eukaryota</taxon>
        <taxon>Fungi</taxon>
        <taxon>Dikarya</taxon>
        <taxon>Basidiomycota</taxon>
        <taxon>Pucciniomycotina</taxon>
        <taxon>Pucciniomycetes</taxon>
        <taxon>Pucciniales</taxon>
        <taxon>Pucciniaceae</taxon>
        <taxon>Puccinia</taxon>
    </lineage>
</organism>
<dbReference type="OrthoDB" id="2506532at2759"/>
<keyword evidence="4" id="KW-1185">Reference proteome</keyword>
<gene>
    <name evidence="3" type="ORF">PGT21_033706</name>
</gene>
<dbReference type="PROSITE" id="PS50090">
    <property type="entry name" value="MYB_LIKE"/>
    <property type="match status" value="1"/>
</dbReference>
<dbReference type="InterPro" id="IPR024752">
    <property type="entry name" value="Myb/SANT-like_dom"/>
</dbReference>
<protein>
    <recommendedName>
        <fullName evidence="2">Myb-like domain-containing protein</fullName>
    </recommendedName>
</protein>
<name>A0A5B0P286_PUCGR</name>
<feature type="compositionally biased region" description="Low complexity" evidence="1">
    <location>
        <begin position="73"/>
        <end position="86"/>
    </location>
</feature>
<feature type="compositionally biased region" description="Polar residues" evidence="1">
    <location>
        <begin position="34"/>
        <end position="53"/>
    </location>
</feature>
<evidence type="ECO:0000313" key="3">
    <source>
        <dbReference type="EMBL" id="KAA1094972.1"/>
    </source>
</evidence>
<accession>A0A5B0P286</accession>
<feature type="compositionally biased region" description="Acidic residues" evidence="1">
    <location>
        <begin position="258"/>
        <end position="271"/>
    </location>
</feature>